<protein>
    <submittedName>
        <fullName evidence="1">Uncharacterized protein</fullName>
    </submittedName>
</protein>
<name>A0A0L9VRX4_PHAAN</name>
<proteinExistence type="predicted"/>
<evidence type="ECO:0000313" key="2">
    <source>
        <dbReference type="Proteomes" id="UP000053144"/>
    </source>
</evidence>
<evidence type="ECO:0000313" key="1">
    <source>
        <dbReference type="EMBL" id="KOM57617.1"/>
    </source>
</evidence>
<gene>
    <name evidence="1" type="ORF">LR48_Vigan11g065000</name>
</gene>
<dbReference type="Gramene" id="KOM57617">
    <property type="protein sequence ID" value="KOM57617"/>
    <property type="gene ID" value="LR48_Vigan11g065000"/>
</dbReference>
<dbReference type="EMBL" id="CM003381">
    <property type="protein sequence ID" value="KOM57617.1"/>
    <property type="molecule type" value="Genomic_DNA"/>
</dbReference>
<reference evidence="2" key="1">
    <citation type="journal article" date="2015" name="Proc. Natl. Acad. Sci. U.S.A.">
        <title>Genome sequencing of adzuki bean (Vigna angularis) provides insight into high starch and low fat accumulation and domestication.</title>
        <authorList>
            <person name="Yang K."/>
            <person name="Tian Z."/>
            <person name="Chen C."/>
            <person name="Luo L."/>
            <person name="Zhao B."/>
            <person name="Wang Z."/>
            <person name="Yu L."/>
            <person name="Li Y."/>
            <person name="Sun Y."/>
            <person name="Li W."/>
            <person name="Chen Y."/>
            <person name="Li Y."/>
            <person name="Zhang Y."/>
            <person name="Ai D."/>
            <person name="Zhao J."/>
            <person name="Shang C."/>
            <person name="Ma Y."/>
            <person name="Wu B."/>
            <person name="Wang M."/>
            <person name="Gao L."/>
            <person name="Sun D."/>
            <person name="Zhang P."/>
            <person name="Guo F."/>
            <person name="Wang W."/>
            <person name="Li Y."/>
            <person name="Wang J."/>
            <person name="Varshney R.K."/>
            <person name="Wang J."/>
            <person name="Ling H.Q."/>
            <person name="Wan P."/>
        </authorList>
    </citation>
    <scope>NUCLEOTIDE SEQUENCE</scope>
    <source>
        <strain evidence="2">cv. Jingnong 6</strain>
    </source>
</reference>
<accession>A0A0L9VRX4</accession>
<organism evidence="1 2">
    <name type="scientific">Phaseolus angularis</name>
    <name type="common">Azuki bean</name>
    <name type="synonym">Vigna angularis</name>
    <dbReference type="NCBI Taxonomy" id="3914"/>
    <lineage>
        <taxon>Eukaryota</taxon>
        <taxon>Viridiplantae</taxon>
        <taxon>Streptophyta</taxon>
        <taxon>Embryophyta</taxon>
        <taxon>Tracheophyta</taxon>
        <taxon>Spermatophyta</taxon>
        <taxon>Magnoliopsida</taxon>
        <taxon>eudicotyledons</taxon>
        <taxon>Gunneridae</taxon>
        <taxon>Pentapetalae</taxon>
        <taxon>rosids</taxon>
        <taxon>fabids</taxon>
        <taxon>Fabales</taxon>
        <taxon>Fabaceae</taxon>
        <taxon>Papilionoideae</taxon>
        <taxon>50 kb inversion clade</taxon>
        <taxon>NPAAA clade</taxon>
        <taxon>indigoferoid/millettioid clade</taxon>
        <taxon>Phaseoleae</taxon>
        <taxon>Vigna</taxon>
    </lineage>
</organism>
<sequence>MHMSRLKCQNGKWNLHHECVRHKVWAAAPLERNISLEKYGGHHVPHALYGEEIWLSRAKES</sequence>
<dbReference type="AlphaFoldDB" id="A0A0L9VRX4"/>
<dbReference type="Proteomes" id="UP000053144">
    <property type="component" value="Chromosome 11"/>
</dbReference>